<dbReference type="EMBL" id="CAWYQH010000035">
    <property type="protein sequence ID" value="CAK8676634.1"/>
    <property type="molecule type" value="Genomic_DNA"/>
</dbReference>
<gene>
    <name evidence="1" type="ORF">CVLEPA_LOCUS6085</name>
</gene>
<dbReference type="Proteomes" id="UP001642483">
    <property type="component" value="Unassembled WGS sequence"/>
</dbReference>
<evidence type="ECO:0000313" key="1">
    <source>
        <dbReference type="EMBL" id="CAK8676634.1"/>
    </source>
</evidence>
<evidence type="ECO:0000313" key="2">
    <source>
        <dbReference type="Proteomes" id="UP001642483"/>
    </source>
</evidence>
<protein>
    <submittedName>
        <fullName evidence="1">Uncharacterized protein</fullName>
    </submittedName>
</protein>
<sequence>MSRCCAAILNIQRCTRTVSKHAVTTRGTTWLKRSEFATNSPHPQRLSTIAQPTLDKEGLHITDACVSQIKKVASPEEFLRVLVEGGGVFRIHLQIRIRHGNSGG</sequence>
<accession>A0ABP0FAA4</accession>
<organism evidence="1 2">
    <name type="scientific">Clavelina lepadiformis</name>
    <name type="common">Light-bulb sea squirt</name>
    <name type="synonym">Ascidia lepadiformis</name>
    <dbReference type="NCBI Taxonomy" id="159417"/>
    <lineage>
        <taxon>Eukaryota</taxon>
        <taxon>Metazoa</taxon>
        <taxon>Chordata</taxon>
        <taxon>Tunicata</taxon>
        <taxon>Ascidiacea</taxon>
        <taxon>Aplousobranchia</taxon>
        <taxon>Clavelinidae</taxon>
        <taxon>Clavelina</taxon>
    </lineage>
</organism>
<comment type="caution">
    <text evidence="1">The sequence shown here is derived from an EMBL/GenBank/DDBJ whole genome shotgun (WGS) entry which is preliminary data.</text>
</comment>
<reference evidence="1 2" key="1">
    <citation type="submission" date="2024-02" db="EMBL/GenBank/DDBJ databases">
        <authorList>
            <person name="Daric V."/>
            <person name="Darras S."/>
        </authorList>
    </citation>
    <scope>NUCLEOTIDE SEQUENCE [LARGE SCALE GENOMIC DNA]</scope>
</reference>
<keyword evidence="2" id="KW-1185">Reference proteome</keyword>
<proteinExistence type="predicted"/>
<name>A0ABP0FAA4_CLALP</name>